<dbReference type="AlphaFoldDB" id="A0A2U1LCY5"/>
<evidence type="ECO:0000259" key="2">
    <source>
        <dbReference type="PROSITE" id="PS50053"/>
    </source>
</evidence>
<dbReference type="OrthoDB" id="442921at2759"/>
<dbReference type="InterPro" id="IPR029071">
    <property type="entry name" value="Ubiquitin-like_domsf"/>
</dbReference>
<proteinExistence type="predicted"/>
<evidence type="ECO:0000313" key="3">
    <source>
        <dbReference type="EMBL" id="PWA46859.1"/>
    </source>
</evidence>
<dbReference type="Pfam" id="PF11976">
    <property type="entry name" value="Rad60-SLD"/>
    <property type="match status" value="1"/>
</dbReference>
<dbReference type="InterPro" id="IPR000626">
    <property type="entry name" value="Ubiquitin-like_dom"/>
</dbReference>
<name>A0A2U1LCY5_ARTAN</name>
<dbReference type="InterPro" id="IPR022617">
    <property type="entry name" value="Rad60/SUMO-like_dom"/>
</dbReference>
<keyword evidence="4" id="KW-1185">Reference proteome</keyword>
<sequence length="106" mass="12242">MDSNARVRVKEETEDEVAPTNGSSYINLKVISNLNNLDPYFRVRRDHPLLRVMISWGVRSKVEYNTVRFTYDGVRIDANQTPNDLNMEDDDCIDAWTEQLGGHLII</sequence>
<feature type="region of interest" description="Disordered" evidence="1">
    <location>
        <begin position="1"/>
        <end position="20"/>
    </location>
</feature>
<reference evidence="3 4" key="1">
    <citation type="journal article" date="2018" name="Mol. Plant">
        <title>The genome of Artemisia annua provides insight into the evolution of Asteraceae family and artemisinin biosynthesis.</title>
        <authorList>
            <person name="Shen Q."/>
            <person name="Zhang L."/>
            <person name="Liao Z."/>
            <person name="Wang S."/>
            <person name="Yan T."/>
            <person name="Shi P."/>
            <person name="Liu M."/>
            <person name="Fu X."/>
            <person name="Pan Q."/>
            <person name="Wang Y."/>
            <person name="Lv Z."/>
            <person name="Lu X."/>
            <person name="Zhang F."/>
            <person name="Jiang W."/>
            <person name="Ma Y."/>
            <person name="Chen M."/>
            <person name="Hao X."/>
            <person name="Li L."/>
            <person name="Tang Y."/>
            <person name="Lv G."/>
            <person name="Zhou Y."/>
            <person name="Sun X."/>
            <person name="Brodelius P.E."/>
            <person name="Rose J.K.C."/>
            <person name="Tang K."/>
        </authorList>
    </citation>
    <scope>NUCLEOTIDE SEQUENCE [LARGE SCALE GENOMIC DNA]</scope>
    <source>
        <strain evidence="4">cv. Huhao1</strain>
        <tissue evidence="3">Leaf</tissue>
    </source>
</reference>
<comment type="caution">
    <text evidence="3">The sequence shown here is derived from an EMBL/GenBank/DDBJ whole genome shotgun (WGS) entry which is preliminary data.</text>
</comment>
<evidence type="ECO:0000313" key="4">
    <source>
        <dbReference type="Proteomes" id="UP000245207"/>
    </source>
</evidence>
<dbReference type="STRING" id="35608.A0A2U1LCY5"/>
<organism evidence="3 4">
    <name type="scientific">Artemisia annua</name>
    <name type="common">Sweet wormwood</name>
    <dbReference type="NCBI Taxonomy" id="35608"/>
    <lineage>
        <taxon>Eukaryota</taxon>
        <taxon>Viridiplantae</taxon>
        <taxon>Streptophyta</taxon>
        <taxon>Embryophyta</taxon>
        <taxon>Tracheophyta</taxon>
        <taxon>Spermatophyta</taxon>
        <taxon>Magnoliopsida</taxon>
        <taxon>eudicotyledons</taxon>
        <taxon>Gunneridae</taxon>
        <taxon>Pentapetalae</taxon>
        <taxon>asterids</taxon>
        <taxon>campanulids</taxon>
        <taxon>Asterales</taxon>
        <taxon>Asteraceae</taxon>
        <taxon>Asteroideae</taxon>
        <taxon>Anthemideae</taxon>
        <taxon>Artemisiinae</taxon>
        <taxon>Artemisia</taxon>
    </lineage>
</organism>
<evidence type="ECO:0000256" key="1">
    <source>
        <dbReference type="SAM" id="MobiDB-lite"/>
    </source>
</evidence>
<protein>
    <submittedName>
        <fullName evidence="3">Ubiquitin-related domain-containing protein</fullName>
    </submittedName>
</protein>
<dbReference type="SUPFAM" id="SSF54236">
    <property type="entry name" value="Ubiquitin-like"/>
    <property type="match status" value="1"/>
</dbReference>
<feature type="domain" description="Ubiquitin-like" evidence="2">
    <location>
        <begin position="24"/>
        <end position="102"/>
    </location>
</feature>
<dbReference type="PANTHER" id="PTHR10562">
    <property type="entry name" value="SMALL UBIQUITIN-RELATED MODIFIER"/>
    <property type="match status" value="1"/>
</dbReference>
<dbReference type="Gene3D" id="3.10.20.90">
    <property type="entry name" value="Phosphatidylinositol 3-kinase Catalytic Subunit, Chain A, domain 1"/>
    <property type="match status" value="1"/>
</dbReference>
<dbReference type="CDD" id="cd01763">
    <property type="entry name" value="Ubl_SUMO_like"/>
    <property type="match status" value="1"/>
</dbReference>
<dbReference type="EMBL" id="PKPP01010075">
    <property type="protein sequence ID" value="PWA46859.1"/>
    <property type="molecule type" value="Genomic_DNA"/>
</dbReference>
<gene>
    <name evidence="3" type="ORF">CTI12_AA408910</name>
</gene>
<dbReference type="Proteomes" id="UP000245207">
    <property type="component" value="Unassembled WGS sequence"/>
</dbReference>
<dbReference type="PROSITE" id="PS50053">
    <property type="entry name" value="UBIQUITIN_2"/>
    <property type="match status" value="1"/>
</dbReference>
<accession>A0A2U1LCY5</accession>